<comment type="caution">
    <text evidence="2">The sequence shown here is derived from an EMBL/GenBank/DDBJ whole genome shotgun (WGS) entry which is preliminary data.</text>
</comment>
<sequence>MKLDQFSIQNHVYLNCKSKPCRLQRFQLFTSLSVESQKVLQTSRNPLEVTEEFVYQYNNAKTLDEREKYEATAHKMLERSKRRSGLRLNGLGQYVNLPMAWTELAQLAQCKGKIQEECLDVLITTLDQSPLERFHIKCLDVLITTLDQSPLERFHIPALFFLAETMLYWLRTDAVHQPYLRTGELNFLKMGQLAFTRLFYHHMAGQLQGQNEFKNRLFTYLDGLSECQEAYSPYPNALLSLRFIITVGKIIMADTEVEPGEIKEGDNVSKPRTPLSRPSMPYSRGTSGTAHDRHENSERQSQSAHSGAISSSVHDLSPTLWHALDVWRCTNHLGGGLAEALQALATCGMGLSNENWVDSMIALQILAEAAKSNIAAMKILHSLARGSRPKVKGGSPPDSSRSDDSDVYSVTSDNSEKAHESRSIGSSKPSLSDIYERSEEDHDSARKSKHTRSDQEKQDISPEKSPEQQKTALSIENLEKFESSLKKEKPQRTTASREREVSFAENAKNKMTDKNRIKTYTRDSLRTNPSTRDSKRGSSFHSDPLPGTAWKAEVGSDLPSGRASEASSVPTYTNLPVSETPGINGWHWEVAITFTDTLAEICLYGSNANIQKIALMGINKDVSEPFKRGYSSVPLVSAGLLDLAFFHATNEVRDGGPNDWSWRIRFGAIQSLVKICRSLASDKAREGMRTAAWNSLLRAHSMEKDDRVLEALKVGQVHTDLESLLNKPTLCNPGRLGGMIAGGLSNIYLPPLPPAVNPYVPSARKSSPPPKVQQVSPRQKKPNRTTLKEEIQLATALYEPPVGVNTRLSFDLRRIVEDQWRKELQLDLEKEEKGRQKEIEINQKEEEDRQKELEERRAQKLQKILG</sequence>
<feature type="compositionally biased region" description="Basic and acidic residues" evidence="1">
    <location>
        <begin position="831"/>
        <end position="858"/>
    </location>
</feature>
<evidence type="ECO:0000256" key="1">
    <source>
        <dbReference type="SAM" id="MobiDB-lite"/>
    </source>
</evidence>
<dbReference type="AlphaFoldDB" id="A0A8S3RPX7"/>
<gene>
    <name evidence="2" type="ORF">MEDL_21378</name>
</gene>
<feature type="region of interest" description="Disordered" evidence="1">
    <location>
        <begin position="261"/>
        <end position="310"/>
    </location>
</feature>
<organism evidence="2 3">
    <name type="scientific">Mytilus edulis</name>
    <name type="common">Blue mussel</name>
    <dbReference type="NCBI Taxonomy" id="6550"/>
    <lineage>
        <taxon>Eukaryota</taxon>
        <taxon>Metazoa</taxon>
        <taxon>Spiralia</taxon>
        <taxon>Lophotrochozoa</taxon>
        <taxon>Mollusca</taxon>
        <taxon>Bivalvia</taxon>
        <taxon>Autobranchia</taxon>
        <taxon>Pteriomorphia</taxon>
        <taxon>Mytilida</taxon>
        <taxon>Mytiloidea</taxon>
        <taxon>Mytilidae</taxon>
        <taxon>Mytilinae</taxon>
        <taxon>Mytilus</taxon>
    </lineage>
</organism>
<dbReference type="Proteomes" id="UP000683360">
    <property type="component" value="Unassembled WGS sequence"/>
</dbReference>
<dbReference type="PANTHER" id="PTHR28651">
    <property type="entry name" value="TRANSMEMBRANE PROTEIN 232"/>
    <property type="match status" value="1"/>
</dbReference>
<keyword evidence="3" id="KW-1185">Reference proteome</keyword>
<proteinExistence type="predicted"/>
<feature type="compositionally biased region" description="Basic and acidic residues" evidence="1">
    <location>
        <begin position="434"/>
        <end position="467"/>
    </location>
</feature>
<accession>A0A8S3RPX7</accession>
<dbReference type="Pfam" id="PF15877">
    <property type="entry name" value="TMEM232"/>
    <property type="match status" value="2"/>
</dbReference>
<feature type="region of interest" description="Disordered" evidence="1">
    <location>
        <begin position="759"/>
        <end position="784"/>
    </location>
</feature>
<dbReference type="InterPro" id="IPR031747">
    <property type="entry name" value="TMEM232"/>
</dbReference>
<dbReference type="EMBL" id="CAJPWZ010001070">
    <property type="protein sequence ID" value="CAG2207070.1"/>
    <property type="molecule type" value="Genomic_DNA"/>
</dbReference>
<reference evidence="2" key="1">
    <citation type="submission" date="2021-03" db="EMBL/GenBank/DDBJ databases">
        <authorList>
            <person name="Bekaert M."/>
        </authorList>
    </citation>
    <scope>NUCLEOTIDE SEQUENCE</scope>
</reference>
<evidence type="ECO:0000313" key="3">
    <source>
        <dbReference type="Proteomes" id="UP000683360"/>
    </source>
</evidence>
<dbReference type="OrthoDB" id="10016194at2759"/>
<feature type="region of interest" description="Disordered" evidence="1">
    <location>
        <begin position="386"/>
        <end position="573"/>
    </location>
</feature>
<protein>
    <recommendedName>
        <fullName evidence="4">Transmembrane protein 232</fullName>
    </recommendedName>
</protein>
<feature type="compositionally biased region" description="Polar residues" evidence="1">
    <location>
        <begin position="526"/>
        <end position="541"/>
    </location>
</feature>
<feature type="region of interest" description="Disordered" evidence="1">
    <location>
        <begin position="831"/>
        <end position="866"/>
    </location>
</feature>
<name>A0A8S3RPX7_MYTED</name>
<dbReference type="PANTHER" id="PTHR28651:SF1">
    <property type="entry name" value="TRANSMEMBRANE PROTEIN 232"/>
    <property type="match status" value="1"/>
</dbReference>
<evidence type="ECO:0000313" key="2">
    <source>
        <dbReference type="EMBL" id="CAG2207070.1"/>
    </source>
</evidence>
<feature type="compositionally biased region" description="Low complexity" evidence="1">
    <location>
        <begin position="300"/>
        <end position="310"/>
    </location>
</feature>
<evidence type="ECO:0008006" key="4">
    <source>
        <dbReference type="Google" id="ProtNLM"/>
    </source>
</evidence>
<feature type="compositionally biased region" description="Basic and acidic residues" evidence="1">
    <location>
        <begin position="477"/>
        <end position="525"/>
    </location>
</feature>